<dbReference type="GO" id="GO:0031209">
    <property type="term" value="C:SCAR complex"/>
    <property type="evidence" value="ECO:0007669"/>
    <property type="project" value="TreeGrafter"/>
</dbReference>
<dbReference type="GeneID" id="94828176"/>
<sequence length="273" mass="31621">MANPGEYDISEILIHHIDHIDAQLELLKSIVYPNSRFSEALKSKQGGNFISFLQQYDSTINSRSSAPKMSDSIKSFPVEFLDQLATAVVIIDDLFNWILVARTQLQTVNDNTLDLDIRWNNNLAIHVCKVFVALTKLCLFFHYFPSCRIIVLMIEHYDKLKNQRLTRPLPELIRFMTNVTSSPFESIKMTLKPLSHKLSTLVSLIGPFMIQIFGPWPIVNWQQYMIFDRPVQTIESTLPSLHQMILINLPTLWETTVKLPYFHLVCQIRICQI</sequence>
<dbReference type="RefSeq" id="XP_068355769.1">
    <property type="nucleotide sequence ID" value="XM_068493472.1"/>
</dbReference>
<dbReference type="GO" id="GO:0016477">
    <property type="term" value="P:cell migration"/>
    <property type="evidence" value="ECO:0007669"/>
    <property type="project" value="TreeGrafter"/>
</dbReference>
<proteinExistence type="inferred from homology"/>
<dbReference type="GO" id="GO:0000902">
    <property type="term" value="P:cell morphogenesis"/>
    <property type="evidence" value="ECO:0007669"/>
    <property type="project" value="TreeGrafter"/>
</dbReference>
<evidence type="ECO:0000313" key="3">
    <source>
        <dbReference type="Proteomes" id="UP000179807"/>
    </source>
</evidence>
<name>A0A1J4JU25_9EUKA</name>
<dbReference type="AlphaFoldDB" id="A0A1J4JU25"/>
<evidence type="ECO:0000313" key="2">
    <source>
        <dbReference type="EMBL" id="OHT02633.1"/>
    </source>
</evidence>
<dbReference type="Proteomes" id="UP000179807">
    <property type="component" value="Unassembled WGS sequence"/>
</dbReference>
<protein>
    <submittedName>
        <fullName evidence="2">Uncharacterized protein</fullName>
    </submittedName>
</protein>
<dbReference type="PANTHER" id="PTHR12093:SF10">
    <property type="entry name" value="MEMBRANE-ASSOCIATED PROTEIN HEM"/>
    <property type="match status" value="1"/>
</dbReference>
<evidence type="ECO:0000256" key="1">
    <source>
        <dbReference type="ARBA" id="ARBA00037947"/>
    </source>
</evidence>
<reference evidence="2" key="1">
    <citation type="submission" date="2016-10" db="EMBL/GenBank/DDBJ databases">
        <authorList>
            <person name="Benchimol M."/>
            <person name="Almeida L.G."/>
            <person name="Vasconcelos A.T."/>
            <person name="Perreira-Neves A."/>
            <person name="Rosa I.A."/>
            <person name="Tasca T."/>
            <person name="Bogo M.R."/>
            <person name="de Souza W."/>
        </authorList>
    </citation>
    <scope>NUCLEOTIDE SEQUENCE [LARGE SCALE GENOMIC DNA]</scope>
    <source>
        <strain evidence="2">K</strain>
    </source>
</reference>
<dbReference type="PANTHER" id="PTHR12093">
    <property type="entry name" value="NCK-ASSOCIATED PROTEIN 1"/>
    <property type="match status" value="1"/>
</dbReference>
<keyword evidence="3" id="KW-1185">Reference proteome</keyword>
<gene>
    <name evidence="2" type="ORF">TRFO_07059</name>
</gene>
<dbReference type="GO" id="GO:0030031">
    <property type="term" value="P:cell projection assembly"/>
    <property type="evidence" value="ECO:0007669"/>
    <property type="project" value="TreeGrafter"/>
</dbReference>
<organism evidence="2 3">
    <name type="scientific">Tritrichomonas foetus</name>
    <dbReference type="NCBI Taxonomy" id="1144522"/>
    <lineage>
        <taxon>Eukaryota</taxon>
        <taxon>Metamonada</taxon>
        <taxon>Parabasalia</taxon>
        <taxon>Tritrichomonadida</taxon>
        <taxon>Tritrichomonadidae</taxon>
        <taxon>Tritrichomonas</taxon>
    </lineage>
</organism>
<dbReference type="EMBL" id="MLAK01000860">
    <property type="protein sequence ID" value="OHT02633.1"/>
    <property type="molecule type" value="Genomic_DNA"/>
</dbReference>
<dbReference type="InterPro" id="IPR019137">
    <property type="entry name" value="Nck-associated_protein-1"/>
</dbReference>
<dbReference type="VEuPathDB" id="TrichDB:TRFO_07059"/>
<accession>A0A1J4JU25</accession>
<comment type="caution">
    <text evidence="2">The sequence shown here is derived from an EMBL/GenBank/DDBJ whole genome shotgun (WGS) entry which is preliminary data.</text>
</comment>
<comment type="similarity">
    <text evidence="1">Belongs to the HEM-1/HEM-2 family.</text>
</comment>
<dbReference type="GO" id="GO:0030866">
    <property type="term" value="P:cortical actin cytoskeleton organization"/>
    <property type="evidence" value="ECO:0007669"/>
    <property type="project" value="TreeGrafter"/>
</dbReference>